<evidence type="ECO:0000259" key="5">
    <source>
        <dbReference type="SMART" id="SM00906"/>
    </source>
</evidence>
<organism evidence="6 7">
    <name type="scientific">Rhizodiscina lignyota</name>
    <dbReference type="NCBI Taxonomy" id="1504668"/>
    <lineage>
        <taxon>Eukaryota</taxon>
        <taxon>Fungi</taxon>
        <taxon>Dikarya</taxon>
        <taxon>Ascomycota</taxon>
        <taxon>Pezizomycotina</taxon>
        <taxon>Dothideomycetes</taxon>
        <taxon>Pleosporomycetidae</taxon>
        <taxon>Aulographales</taxon>
        <taxon>Rhizodiscinaceae</taxon>
        <taxon>Rhizodiscina</taxon>
    </lineage>
</organism>
<dbReference type="OrthoDB" id="6509908at2759"/>
<name>A0A9P4IBH4_9PEZI</name>
<dbReference type="GO" id="GO:0003677">
    <property type="term" value="F:DNA binding"/>
    <property type="evidence" value="ECO:0007669"/>
    <property type="project" value="InterPro"/>
</dbReference>
<feature type="region of interest" description="Disordered" evidence="4">
    <location>
        <begin position="75"/>
        <end position="97"/>
    </location>
</feature>
<gene>
    <name evidence="6" type="ORF">NA57DRAFT_39008</name>
</gene>
<keyword evidence="7" id="KW-1185">Reference proteome</keyword>
<proteinExistence type="predicted"/>
<accession>A0A9P4IBH4</accession>
<evidence type="ECO:0000256" key="1">
    <source>
        <dbReference type="ARBA" id="ARBA00023015"/>
    </source>
</evidence>
<dbReference type="SMART" id="SM00906">
    <property type="entry name" value="Fungal_trans"/>
    <property type="match status" value="1"/>
</dbReference>
<dbReference type="GO" id="GO:0000981">
    <property type="term" value="F:DNA-binding transcription factor activity, RNA polymerase II-specific"/>
    <property type="evidence" value="ECO:0007669"/>
    <property type="project" value="InterPro"/>
</dbReference>
<keyword evidence="3" id="KW-0539">Nucleus</keyword>
<feature type="non-terminal residue" evidence="6">
    <location>
        <position position="1"/>
    </location>
</feature>
<evidence type="ECO:0000313" key="6">
    <source>
        <dbReference type="EMBL" id="KAF2098525.1"/>
    </source>
</evidence>
<keyword evidence="1" id="KW-0805">Transcription regulation</keyword>
<feature type="compositionally biased region" description="Polar residues" evidence="4">
    <location>
        <begin position="735"/>
        <end position="751"/>
    </location>
</feature>
<dbReference type="Gene3D" id="4.10.240.10">
    <property type="entry name" value="Zn(2)-C6 fungal-type DNA-binding domain"/>
    <property type="match status" value="1"/>
</dbReference>
<reference evidence="6" key="1">
    <citation type="journal article" date="2020" name="Stud. Mycol.">
        <title>101 Dothideomycetes genomes: a test case for predicting lifestyles and emergence of pathogens.</title>
        <authorList>
            <person name="Haridas S."/>
            <person name="Albert R."/>
            <person name="Binder M."/>
            <person name="Bloem J."/>
            <person name="Labutti K."/>
            <person name="Salamov A."/>
            <person name="Andreopoulos B."/>
            <person name="Baker S."/>
            <person name="Barry K."/>
            <person name="Bills G."/>
            <person name="Bluhm B."/>
            <person name="Cannon C."/>
            <person name="Castanera R."/>
            <person name="Culley D."/>
            <person name="Daum C."/>
            <person name="Ezra D."/>
            <person name="Gonzalez J."/>
            <person name="Henrissat B."/>
            <person name="Kuo A."/>
            <person name="Liang C."/>
            <person name="Lipzen A."/>
            <person name="Lutzoni F."/>
            <person name="Magnuson J."/>
            <person name="Mondo S."/>
            <person name="Nolan M."/>
            <person name="Ohm R."/>
            <person name="Pangilinan J."/>
            <person name="Park H.-J."/>
            <person name="Ramirez L."/>
            <person name="Alfaro M."/>
            <person name="Sun H."/>
            <person name="Tritt A."/>
            <person name="Yoshinaga Y."/>
            <person name="Zwiers L.-H."/>
            <person name="Turgeon B."/>
            <person name="Goodwin S."/>
            <person name="Spatafora J."/>
            <person name="Crous P."/>
            <person name="Grigoriev I."/>
        </authorList>
    </citation>
    <scope>NUCLEOTIDE SEQUENCE</scope>
    <source>
        <strain evidence="6">CBS 133067</strain>
    </source>
</reference>
<evidence type="ECO:0000313" key="7">
    <source>
        <dbReference type="Proteomes" id="UP000799772"/>
    </source>
</evidence>
<keyword evidence="2" id="KW-0804">Transcription</keyword>
<dbReference type="Proteomes" id="UP000799772">
    <property type="component" value="Unassembled WGS sequence"/>
</dbReference>
<evidence type="ECO:0000256" key="3">
    <source>
        <dbReference type="ARBA" id="ARBA00023242"/>
    </source>
</evidence>
<dbReference type="PANTHER" id="PTHR47840">
    <property type="entry name" value="ZN(II)2CYS6 TRANSCRIPTION FACTOR (EUROFUNG)-RELATED"/>
    <property type="match status" value="1"/>
</dbReference>
<evidence type="ECO:0000256" key="2">
    <source>
        <dbReference type="ARBA" id="ARBA00023163"/>
    </source>
</evidence>
<dbReference type="PANTHER" id="PTHR47840:SF1">
    <property type="entry name" value="ZN(II)2CYS6 TRANSCRIPTION FACTOR (EUROFUNG)"/>
    <property type="match status" value="1"/>
</dbReference>
<sequence length="761" mass="84951">GRRRKIRCIYSSDNPSVCNECFARGSKCIDQEHAESDVVLDQRKNLRERVAKLETLVETLLDDKSDRTTAAEALKKLGGSEFPPTPRSNNESPRAPLTVPEREDLQRGAIDAPVLSLFDNAVLSRVESKLSTITSTSSPGISRSEETSPAEQRAWSISHEAEPTFDEVNKLKNDRIRQIFIKALPSWDELIKICRGNDAWWEMCKHKCSGIVGNIQSLENFATACLTEKGNPSKLGCLILCVGSCADDNGEALDRALELVDRYITSDDDYLSTLEGLECCMLQAKCYSDIGQARRSWRIFRRALNNAEMMGLHKTHSSSPQAAGIWWNLYMGDRMVSLMLGLPYAINNDHVDMRVNGKDIWEDKSIETFMLKSAIVAGYVTDRLLSSKSSSFSSAMEVDQLMDKIISDLPKEWWTIPPSSEIDTASKLVDWQVQVLTQMCFHQTRVYLHMPFMLQSATNSRYDYSRRACLDGAREMLNLYHVLRQAGFSAYQCKVIDFIGFTAAVVLILGLLGYGRLASSHDPQQDERDWQLIETSMEIFKEAANEKGGKVAEQSYQVLKQFSQVRNFEGQGPDDNPDCIAKISIPYFGTMSIKRGQKFHHIPTPNSSNTPSSMSNCQHTPASTTASSFQQSNSSNFPSPATQNTHNPFTQQQQQSISTASNNISSMDPFIAYDAGFYMPPGGMFDQFGQDEPLSNYMSPPTTNTNSNSASGRFPWGMASMDLDQDWSWFMNDVQNWQPSGSQGQGANSANGGHPQFAVLP</sequence>
<dbReference type="Pfam" id="PF04082">
    <property type="entry name" value="Fungal_trans"/>
    <property type="match status" value="1"/>
</dbReference>
<dbReference type="GO" id="GO:0006351">
    <property type="term" value="P:DNA-templated transcription"/>
    <property type="evidence" value="ECO:0007669"/>
    <property type="project" value="InterPro"/>
</dbReference>
<dbReference type="GO" id="GO:0008270">
    <property type="term" value="F:zinc ion binding"/>
    <property type="evidence" value="ECO:0007669"/>
    <property type="project" value="InterPro"/>
</dbReference>
<protein>
    <recommendedName>
        <fullName evidence="5">Xylanolytic transcriptional activator regulatory domain-containing protein</fullName>
    </recommendedName>
</protein>
<dbReference type="InterPro" id="IPR007219">
    <property type="entry name" value="XnlR_reg_dom"/>
</dbReference>
<feature type="region of interest" description="Disordered" evidence="4">
    <location>
        <begin position="598"/>
        <end position="658"/>
    </location>
</feature>
<dbReference type="InterPro" id="IPR036864">
    <property type="entry name" value="Zn2-C6_fun-type_DNA-bd_sf"/>
</dbReference>
<evidence type="ECO:0000256" key="4">
    <source>
        <dbReference type="SAM" id="MobiDB-lite"/>
    </source>
</evidence>
<feature type="compositionally biased region" description="Low complexity" evidence="4">
    <location>
        <begin position="603"/>
        <end position="641"/>
    </location>
</feature>
<feature type="domain" description="Xylanolytic transcriptional activator regulatory" evidence="5">
    <location>
        <begin position="296"/>
        <end position="360"/>
    </location>
</feature>
<comment type="caution">
    <text evidence="6">The sequence shown here is derived from an EMBL/GenBank/DDBJ whole genome shotgun (WGS) entry which is preliminary data.</text>
</comment>
<dbReference type="CDD" id="cd12148">
    <property type="entry name" value="fungal_TF_MHR"/>
    <property type="match status" value="1"/>
</dbReference>
<dbReference type="EMBL" id="ML978126">
    <property type="protein sequence ID" value="KAF2098525.1"/>
    <property type="molecule type" value="Genomic_DNA"/>
</dbReference>
<dbReference type="AlphaFoldDB" id="A0A9P4IBH4"/>
<feature type="region of interest" description="Disordered" evidence="4">
    <location>
        <begin position="735"/>
        <end position="761"/>
    </location>
</feature>